<dbReference type="PANTHER" id="PTHR11937">
    <property type="entry name" value="ACTIN"/>
    <property type="match status" value="1"/>
</dbReference>
<dbReference type="Gene3D" id="3.30.420.40">
    <property type="match status" value="2"/>
</dbReference>
<evidence type="ECO:0000256" key="1">
    <source>
        <dbReference type="RuleBase" id="RU000487"/>
    </source>
</evidence>
<evidence type="ECO:0000313" key="2">
    <source>
        <dbReference type="EMBL" id="KAI6653496.1"/>
    </source>
</evidence>
<gene>
    <name evidence="2" type="ORF">LOD99_3392</name>
</gene>
<comment type="similarity">
    <text evidence="1">Belongs to the actin family.</text>
</comment>
<dbReference type="AlphaFoldDB" id="A0AAV7JX40"/>
<proteinExistence type="inferred from homology"/>
<dbReference type="Pfam" id="PF00022">
    <property type="entry name" value="Actin"/>
    <property type="match status" value="1"/>
</dbReference>
<dbReference type="EMBL" id="JAKMXF010000266">
    <property type="protein sequence ID" value="KAI6653496.1"/>
    <property type="molecule type" value="Genomic_DNA"/>
</dbReference>
<dbReference type="PRINTS" id="PR00190">
    <property type="entry name" value="ACTIN"/>
</dbReference>
<protein>
    <recommendedName>
        <fullName evidence="4">Actin</fullName>
    </recommendedName>
</protein>
<accession>A0AAV7JX40</accession>
<sequence length="343" mass="38204">MESGYSTVIIDTGTSTIKAGLSSDMYPRVEIPTQTPEDYANEQARPIMERGIVTNWKRLEDVWSNVIYDKLGVKSPGEVLIYLTERVLNPKANREKMLQIMMEEFQFGVVSFNRNTTCSMIGSGRLSGTTLELGGGISSVVPIYDGYALPHAVQCLDVAGDDITEYLMSMLHQSGTSINRDIARNIKESTAYVSTDPEIDNSLLPNIYTLPDGRVVSISTERYKCVEPIFDPSLLGLKGPGIHQLIAGTYKRLESNNPYFRNLILSGGSSLFPGLQERLHRELASTLQPTIKPSYTILPYRKHLAFYGACIITSMSNFLLSQNTFSMAEYEESGPSLVHRKIY</sequence>
<name>A0AAV7JX40_9METZ</name>
<evidence type="ECO:0008006" key="4">
    <source>
        <dbReference type="Google" id="ProtNLM"/>
    </source>
</evidence>
<dbReference type="InterPro" id="IPR043129">
    <property type="entry name" value="ATPase_NBD"/>
</dbReference>
<keyword evidence="3" id="KW-1185">Reference proteome</keyword>
<evidence type="ECO:0000313" key="3">
    <source>
        <dbReference type="Proteomes" id="UP001165289"/>
    </source>
</evidence>
<dbReference type="InterPro" id="IPR004000">
    <property type="entry name" value="Actin"/>
</dbReference>
<comment type="caution">
    <text evidence="2">The sequence shown here is derived from an EMBL/GenBank/DDBJ whole genome shotgun (WGS) entry which is preliminary data.</text>
</comment>
<dbReference type="Proteomes" id="UP001165289">
    <property type="component" value="Unassembled WGS sequence"/>
</dbReference>
<organism evidence="2 3">
    <name type="scientific">Oopsacas minuta</name>
    <dbReference type="NCBI Taxonomy" id="111878"/>
    <lineage>
        <taxon>Eukaryota</taxon>
        <taxon>Metazoa</taxon>
        <taxon>Porifera</taxon>
        <taxon>Hexactinellida</taxon>
        <taxon>Hexasterophora</taxon>
        <taxon>Lyssacinosida</taxon>
        <taxon>Leucopsacidae</taxon>
        <taxon>Oopsacas</taxon>
    </lineage>
</organism>
<dbReference type="SMART" id="SM00268">
    <property type="entry name" value="ACTIN"/>
    <property type="match status" value="1"/>
</dbReference>
<reference evidence="2 3" key="1">
    <citation type="journal article" date="2023" name="BMC Biol.">
        <title>The compact genome of the sponge Oopsacas minuta (Hexactinellida) is lacking key metazoan core genes.</title>
        <authorList>
            <person name="Santini S."/>
            <person name="Schenkelaars Q."/>
            <person name="Jourda C."/>
            <person name="Duchesne M."/>
            <person name="Belahbib H."/>
            <person name="Rocher C."/>
            <person name="Selva M."/>
            <person name="Riesgo A."/>
            <person name="Vervoort M."/>
            <person name="Leys S.P."/>
            <person name="Kodjabachian L."/>
            <person name="Le Bivic A."/>
            <person name="Borchiellini C."/>
            <person name="Claverie J.M."/>
            <person name="Renard E."/>
        </authorList>
    </citation>
    <scope>NUCLEOTIDE SEQUENCE [LARGE SCALE GENOMIC DNA]</scope>
    <source>
        <strain evidence="2">SPO-2</strain>
    </source>
</reference>
<dbReference type="SUPFAM" id="SSF53067">
    <property type="entry name" value="Actin-like ATPase domain"/>
    <property type="match status" value="2"/>
</dbReference>
<dbReference type="Gene3D" id="3.90.640.10">
    <property type="entry name" value="Actin, Chain A, domain 4"/>
    <property type="match status" value="1"/>
</dbReference>